<dbReference type="Gene3D" id="1.25.10.20">
    <property type="entry name" value="Vitellinogen, superhelical"/>
    <property type="match status" value="1"/>
</dbReference>
<dbReference type="InterPro" id="IPR015817">
    <property type="entry name" value="Vitellinogen_open_b-sht_sub1"/>
</dbReference>
<name>A0ABM1IWR8_POLDO</name>
<dbReference type="Pfam" id="PF00094">
    <property type="entry name" value="VWD"/>
    <property type="match status" value="1"/>
</dbReference>
<dbReference type="InterPro" id="IPR036234">
    <property type="entry name" value="SA_I/II_PAC_V_sf"/>
</dbReference>
<sequence>MGHPPRLLRAILIFGFVLLSLSSASAKKCNLGCHGGQYPKAYQEGHTYIYRLEGTSVTSVTDAKGDSSLNLKAIVEVTAKPDCVLQLKLKDVLLNDAAASLPDLQKHAIQFNYHHGHIDSDICAEPDDSQTSLNIKRAVVSLFQSAIQLESGSSVHHETDIFGSCPTDFTFQREGDSLLVQKHKDLSQCSYRENIRQGLITSVFDKSAGIKSTPLLASQQKIEQRFKQGILNKASSTETYKFQPFSNGNAGAKTVVETTLTFKGEKGDNPSAPVSIPKSIIFEAPHPVVKSSVDAISNALKAVSEEKGEVVSEKAAEKFAKLVKVLRVSNKKDILTVYQKVNAGGAGFNKVTDKKILLDALFRTGSGEAAEVAVELVKTHQLTNVQNFVFYTSLPLIRHVNLPAITAVTSLLNQPNLPRIGYLGIGHTIGKYCQEHSCENVSVVKDAIHKIREKVGNGRTKNRAQENQIISNLKALGNSKYMDDATLQKLSNIVADKQVRNRVRVAAIEALSNTCSMKWKSQVMNVLSDHDEDSEIRIKIYLALVNCACPQVATKIEEILNKETVNQVGSFITSHLRNLRASTDPNKEAAKKLLGHIKPRIKFPEDFRKFSFNNEVSYNMDALGIGSSAESNVIYSQNSYIPRSTSLNLTAEVFGQSFNFLELDTRVENLDRIIEHYFGPKGEFSEESLDLKTAKETVEEVDEIKKYVYQRFEKLKRNKREVKQGELDKFAKNVQLRNTEVDEDLNVDLSVKLFGVELAYLSYQDNPQTLTTKNLIDKIFENFETGFDLVKDFDYNFQNHLQFLDAELIYPTGLGIPLSLGVTGTSVVNMKAKGKLDMATILHDPDNAAVRISLEPSASIRITGSMMLEALDRNSGVVIAATLVTDTASDVSIKVIDGTGFEVSFGVPKKNQQLISVSSDVLFTSGPKGENLKSLEFDKGKEYEDCFEQLSTILGLTVCGSIQLPYNDLESIKTKPFFPLSGPTKFSINIKSDDVKNYYFKLYYNTKVPNARALEILFDTPNSKVSRRLSLLVEGSLEPEKYFKVDLYSPIKKASALVVLKNKPEEKTLSIQAQHDVNDYFFRVGIISNGNKYKPILEYKVPEHIEKLSSTKLAVKGGNGGQLYKIDGAVSVDNYEDGKKYTFDKVVVIGGNKKIVSLDGFAISTTNKATFDVKLGYGDENLALKLDSARLGERNYVVELSAVPSKDPNIGFNAKWEYNRQPKKLDHKFVFIHGADPNSQTNRFTLEQHLDYNLIANDFLLSGSTKLAYPAVNGLLELEGKVTNKILEGELDIKYEKLKLGTELSLKTDMVKSGDYDFELEVELMQNKIELKSKRTIIETNKKSKYQNSIELSPGGKYEANGEITHEINRNLVILQLNGDVNLNGKVVTIDMALDAKPEDFNSHAIIAIAGNKYLDFYLKNHVGVNPNGKLNLNVKNYLIVVGQYNYNNGKGNGQITIDVPKYNRKIKALGDLTVSGTKHVGNVELLYDADKDPNKRIKLSSVSDITETSVDTKNILEILTYKLELNVKGNLKGTIHNGELTINADTTLPNGRHIVLSGKRVSANKDNKYDINVESEVTDYVKKGDKSQKMKYIIDLKDFNVDKMTFMWKLHSNYVGFEGRDLVSDIVLNHLEDDSKKTVELDLKHSGSYLHKPFAFGIKSDCNKNGGGAFDVKSSLGNVFDLTANVNYHVGNNVNTPYKYDLKGEVKLPFEKLQNLKLHLSESLLLNLGENNLVEYSNNYDITYNNDKNIKMESQMKYKGNSKNNEGGGKISLTVLQYPTLTIENTFNNAESENIQKGSLSMKLNYGDKGGTLTINDACAYDLSMIELKAKATTTLDKLKNIDFQLSHQAKPEKNNRQTEATLQLDDSKYTLNTEIQELRTAPLIHITFTCPSGVTELLSKFQKLGDSDYTGEWKIETPVGFVMADARVNLESIDNFLININLDSDKLKERKIHAEIANKPTAKAGKRIIITVTSDGKNLVTGSTNYKKREEGGKLIVEGNGSLKIGDNVRSSSFKYTHQQLTHDHDGETGVAMVLNANFGPSAIVGEIKLTNKELHVFNSYCEQNKDCAHFKLQSTLDTDKKTYLKQQQTVEFDLRKFNIPAEFGLQINTQYLNDMFDHTASLYMHSTKDKSQYTYQLYVHPKEAAAILTLPTRELALIATLDLPKNKPTGSYKFVLSSFLDRKNSPLEKTSLSINGDVNADKSSLSINGEAKLTYPSQTKDMLIKGKLHSNDQNLLDASVDIDVFAKKSQKVNLIAKIVRLPIEKGYNVTGLIEVISKGQQLKIEHKTHLVLSMNEIGAGSILSYTDINQKPRSTIQLFSANENEAHLLITLPSREIIRSDVKMEYSKNLQKMDMETKVLDKKHYIGSIEINDLNNFKFVNYEKGNPNDKLTANGRVVLGELAEVHSNFYKNGEKKNLFHVLVHLDENKFLRPDFGYEKDNIEYIADYIRKVIVDTAQQVKTVTADTGKEIVTEMKDLLEHTKKAQPNLKPLLDYYSGELNKFKNELNADQTIQEIQANINKRFGSFINAANEIVKKFIEQFNELSKQYNIVISKLTEAMEATYPQIKESYKKIFNAVVEVLDATAKVATAYIKTVLNVINDHQKEIKELIVMATEVFQGVAKVLFKAAEQLKKDLNEFATLLINQAKALPVYEIAKEKYNQVKNFEVPQQIINSIEEFCNMIKAGLPTEELKNVFSSICDYVMMIIKRQKPDNAQHLNKIYTQGIAVLKSLIDLIETPTFYYNVKNIFDTNVPINLGLLSKLPGIASLKISVLNVLRNGELPTPLDVYYTYRPTLHVNDIVPPFSKTGTVIDGGHIFTFDGNHLTLPGTCNYILAQDMQDGNFSVIGNFQNGVLVSVTITEPKESITLKSNGNILVNNKPADYPANTKNLHAFLTKPLVNVKSDYGVRVICNGKAPMICTIRVSGFYLGKLRGLLGDGNNEPYDDFTLPSGKITQDESEFGNAYKLKGDCPAVTAVKPGAPTAACAEYFTKPTSPLSSCFKIVNPKIYRDACDQIVNAGTSKEGKCSIAMAYYVACYEHNVFGISMPTDCVSCKVGANSLTVGEKFSVKLPKKEADIIFVVEETVQNEKVFKDMIVPLMSELREELKHHGLTDVHIGLVGFGEHLNWPRHYTTDGNTNIVGEVKNIKFEGENPIISLPEAIKGDLTKKFKYLEQRYDVEFGTFKLTEAYEQAINYQFRPEAVKAVVGVITSPCEKSPLLISLQQLRLLLGQKVYRDLGLEYYHVSFLNDILISGKPQKNIVGYDYDSAYTFSDSKKKPMEGSNDLRNNLVLSTNDVCADFAASSGGAAFNSNNFLEAKPNQRKQFVQVVARRITSGLVDTEIEEDCVCKLSYGAFARPRCKVVNKREKEPLTRHTKGGVKG</sequence>
<dbReference type="InterPro" id="IPR015819">
    <property type="entry name" value="Lipid_transp_b-sht_shell"/>
</dbReference>
<protein>
    <submittedName>
        <fullName evidence="12">Apolipophorins</fullName>
    </submittedName>
</protein>
<dbReference type="InterPro" id="IPR001747">
    <property type="entry name" value="Vitellogenin_N"/>
</dbReference>
<dbReference type="InterPro" id="IPR015816">
    <property type="entry name" value="Vitellinogen_b-sht_N"/>
</dbReference>
<evidence type="ECO:0000256" key="3">
    <source>
        <dbReference type="ARBA" id="ARBA00022525"/>
    </source>
</evidence>
<dbReference type="PROSITE" id="PS51233">
    <property type="entry name" value="VWFD"/>
    <property type="match status" value="1"/>
</dbReference>
<dbReference type="InterPro" id="IPR050733">
    <property type="entry name" value="Vitellogenin/Apolipophorin"/>
</dbReference>
<proteinExistence type="predicted"/>
<keyword evidence="6" id="KW-0325">Glycoprotein</keyword>
<evidence type="ECO:0000256" key="5">
    <source>
        <dbReference type="ARBA" id="ARBA00023055"/>
    </source>
</evidence>
<dbReference type="SUPFAM" id="SSF74914">
    <property type="entry name" value="V-region of surface antigen I/II (SA I/II, PAC)"/>
    <property type="match status" value="1"/>
</dbReference>
<dbReference type="Pfam" id="PF01347">
    <property type="entry name" value="Vitellogenin_N"/>
    <property type="match status" value="1"/>
</dbReference>
<comment type="subcellular location">
    <subcellularLocation>
        <location evidence="1">Secreted</location>
    </subcellularLocation>
</comment>
<evidence type="ECO:0000259" key="9">
    <source>
        <dbReference type="PROSITE" id="PS51211"/>
    </source>
</evidence>
<dbReference type="Proteomes" id="UP000694924">
    <property type="component" value="Unplaced"/>
</dbReference>
<accession>A0ABM1IWR8</accession>
<dbReference type="InterPro" id="IPR015255">
    <property type="entry name" value="Vitellinogen_open_b-sht"/>
</dbReference>
<reference evidence="12" key="1">
    <citation type="submission" date="2025-08" db="UniProtKB">
        <authorList>
            <consortium name="RefSeq"/>
        </authorList>
    </citation>
    <scope>IDENTIFICATION</scope>
    <source>
        <tissue evidence="12">Whole body</tissue>
    </source>
</reference>
<keyword evidence="3" id="KW-0964">Secreted</keyword>
<evidence type="ECO:0000256" key="6">
    <source>
        <dbReference type="ARBA" id="ARBA00023180"/>
    </source>
</evidence>
<dbReference type="Pfam" id="PF06448">
    <property type="entry name" value="DUF1081"/>
    <property type="match status" value="1"/>
</dbReference>
<dbReference type="SMART" id="SM01169">
    <property type="entry name" value="DUF1943"/>
    <property type="match status" value="1"/>
</dbReference>
<dbReference type="SUPFAM" id="SSF56968">
    <property type="entry name" value="Lipovitellin-phosvitin complex, beta-sheet shell regions"/>
    <property type="match status" value="2"/>
</dbReference>
<dbReference type="PANTHER" id="PTHR23345:SF36">
    <property type="entry name" value="APOLIPOPHORINS"/>
    <property type="match status" value="1"/>
</dbReference>
<keyword evidence="11" id="KW-1185">Reference proteome</keyword>
<feature type="domain" description="VWFD" evidence="10">
    <location>
        <begin position="2810"/>
        <end position="2975"/>
    </location>
</feature>
<dbReference type="RefSeq" id="XP_015184655.1">
    <property type="nucleotide sequence ID" value="XM_015329169.1"/>
</dbReference>
<evidence type="ECO:0000313" key="12">
    <source>
        <dbReference type="RefSeq" id="XP_015184655.1"/>
    </source>
</evidence>
<dbReference type="PROSITE" id="PS51211">
    <property type="entry name" value="VITELLOGENIN"/>
    <property type="match status" value="1"/>
</dbReference>
<dbReference type="SUPFAM" id="SSF48431">
    <property type="entry name" value="Lipovitellin-phosvitin complex, superhelical domain"/>
    <property type="match status" value="1"/>
</dbReference>
<evidence type="ECO:0000256" key="2">
    <source>
        <dbReference type="ARBA" id="ARBA00022448"/>
    </source>
</evidence>
<evidence type="ECO:0000256" key="1">
    <source>
        <dbReference type="ARBA" id="ARBA00004613"/>
    </source>
</evidence>
<dbReference type="Gene3D" id="2.20.80.10">
    <property type="entry name" value="Lipovitellin-phosvitin complex, chain A, domain 4"/>
    <property type="match status" value="1"/>
</dbReference>
<dbReference type="Pfam" id="PF09172">
    <property type="entry name" value="Vit_open_b-sht"/>
    <property type="match status" value="1"/>
</dbReference>
<comment type="caution">
    <text evidence="7">Lacks conserved residue(s) required for the propagation of feature annotation.</text>
</comment>
<dbReference type="GeneID" id="107070720"/>
<evidence type="ECO:0000259" key="10">
    <source>
        <dbReference type="PROSITE" id="PS51233"/>
    </source>
</evidence>
<keyword evidence="2" id="KW-0813">Transport</keyword>
<dbReference type="InterPro" id="IPR001846">
    <property type="entry name" value="VWF_type-D"/>
</dbReference>
<feature type="chain" id="PRO_5046293556" evidence="8">
    <location>
        <begin position="27"/>
        <end position="3385"/>
    </location>
</feature>
<evidence type="ECO:0000256" key="8">
    <source>
        <dbReference type="SAM" id="SignalP"/>
    </source>
</evidence>
<dbReference type="InterPro" id="IPR009454">
    <property type="entry name" value="Lipid_transpt_open_b-sht"/>
</dbReference>
<dbReference type="SMART" id="SM00638">
    <property type="entry name" value="LPD_N"/>
    <property type="match status" value="1"/>
</dbReference>
<dbReference type="PANTHER" id="PTHR23345">
    <property type="entry name" value="VITELLOGENIN-RELATED"/>
    <property type="match status" value="1"/>
</dbReference>
<dbReference type="Gene3D" id="2.30.230.10">
    <property type="entry name" value="Lipovitellin, beta-sheet shell regions, chain A"/>
    <property type="match status" value="1"/>
</dbReference>
<organism evidence="11 12">
    <name type="scientific">Polistes dominula</name>
    <name type="common">European paper wasp</name>
    <name type="synonym">Vespa dominula</name>
    <dbReference type="NCBI Taxonomy" id="743375"/>
    <lineage>
        <taxon>Eukaryota</taxon>
        <taxon>Metazoa</taxon>
        <taxon>Ecdysozoa</taxon>
        <taxon>Arthropoda</taxon>
        <taxon>Hexapoda</taxon>
        <taxon>Insecta</taxon>
        <taxon>Pterygota</taxon>
        <taxon>Neoptera</taxon>
        <taxon>Endopterygota</taxon>
        <taxon>Hymenoptera</taxon>
        <taxon>Apocrita</taxon>
        <taxon>Aculeata</taxon>
        <taxon>Vespoidea</taxon>
        <taxon>Vespidae</taxon>
        <taxon>Polistinae</taxon>
        <taxon>Polistini</taxon>
        <taxon>Polistes</taxon>
    </lineage>
</organism>
<keyword evidence="4 8" id="KW-0732">Signal</keyword>
<evidence type="ECO:0000256" key="4">
    <source>
        <dbReference type="ARBA" id="ARBA00022729"/>
    </source>
</evidence>
<feature type="signal peptide" evidence="8">
    <location>
        <begin position="1"/>
        <end position="26"/>
    </location>
</feature>
<dbReference type="SMART" id="SM00216">
    <property type="entry name" value="VWD"/>
    <property type="match status" value="1"/>
</dbReference>
<evidence type="ECO:0000313" key="11">
    <source>
        <dbReference type="Proteomes" id="UP000694924"/>
    </source>
</evidence>
<feature type="domain" description="Vitellogenin" evidence="9">
    <location>
        <begin position="42"/>
        <end position="645"/>
    </location>
</feature>
<dbReference type="InterPro" id="IPR011030">
    <property type="entry name" value="Lipovitellin_superhlx_dom"/>
</dbReference>
<gene>
    <name evidence="12" type="primary">LOC107070720</name>
</gene>
<evidence type="ECO:0000256" key="7">
    <source>
        <dbReference type="PROSITE-ProRule" id="PRU00557"/>
    </source>
</evidence>
<dbReference type="Gene3D" id="2.20.50.20">
    <property type="entry name" value="Lipovitellin. Chain A, domain 3"/>
    <property type="match status" value="1"/>
</dbReference>
<keyword evidence="5" id="KW-0445">Lipid transport</keyword>